<feature type="region of interest" description="Disordered" evidence="1">
    <location>
        <begin position="84"/>
        <end position="152"/>
    </location>
</feature>
<evidence type="ECO:0000256" key="1">
    <source>
        <dbReference type="SAM" id="MobiDB-lite"/>
    </source>
</evidence>
<organism evidence="2">
    <name type="scientific">Chromera velia CCMP2878</name>
    <dbReference type="NCBI Taxonomy" id="1169474"/>
    <lineage>
        <taxon>Eukaryota</taxon>
        <taxon>Sar</taxon>
        <taxon>Alveolata</taxon>
        <taxon>Colpodellida</taxon>
        <taxon>Chromeraceae</taxon>
        <taxon>Chromera</taxon>
    </lineage>
</organism>
<name>A0A0G4HZ70_9ALVE</name>
<protein>
    <submittedName>
        <fullName evidence="2">Uncharacterized protein</fullName>
    </submittedName>
</protein>
<sequence>MSAVGRLKKCLQDGGKAGYTAPDDLKKKALENVLTKFQYTDALEKAAEKHDKKIAALTYDKILPFVERKVEAAELLAVKVAIEGQGSRSSSSRPHHEYGAAASGLCGGSGKGKEGKEKKGKKRETSFQSLGDRDRNAGTAAASSQGGSSSSFCPCSNCRHLKHYDEAKGCSAKNVRCSVPGCNQTGHYAKYCLLKKQKQQQVAATGVRV</sequence>
<dbReference type="EMBL" id="CDMZ01004459">
    <property type="protein sequence ID" value="CEM49814.1"/>
    <property type="molecule type" value="Genomic_DNA"/>
</dbReference>
<feature type="compositionally biased region" description="Low complexity" evidence="1">
    <location>
        <begin position="137"/>
        <end position="151"/>
    </location>
</feature>
<reference evidence="2" key="1">
    <citation type="submission" date="2014-11" db="EMBL/GenBank/DDBJ databases">
        <authorList>
            <person name="Otto D Thomas"/>
            <person name="Naeem Raeece"/>
        </authorList>
    </citation>
    <scope>NUCLEOTIDE SEQUENCE</scope>
</reference>
<dbReference type="PhylomeDB" id="A0A0G4HZ70"/>
<dbReference type="VEuPathDB" id="CryptoDB:Cvel_1557"/>
<gene>
    <name evidence="2" type="ORF">Cvel_1557</name>
</gene>
<accession>A0A0G4HZ70</accession>
<proteinExistence type="predicted"/>
<evidence type="ECO:0000313" key="2">
    <source>
        <dbReference type="EMBL" id="CEM49814.1"/>
    </source>
</evidence>
<dbReference type="AlphaFoldDB" id="A0A0G4HZ70"/>